<evidence type="ECO:0000256" key="1">
    <source>
        <dbReference type="SAM" id="MobiDB-lite"/>
    </source>
</evidence>
<dbReference type="Pfam" id="PF07592">
    <property type="entry name" value="DDE_Tnp_ISAZ013"/>
    <property type="match status" value="1"/>
</dbReference>
<feature type="region of interest" description="Disordered" evidence="1">
    <location>
        <begin position="72"/>
        <end position="98"/>
    </location>
</feature>
<sequence length="201" mass="22430">MKISESLKSEIKSRYDAIQPALDERMRRLWAAAEAIPLGHGGITALSEVTGLSRIVIRRGVKELGEIKKKEMEALPGSKKERPRIRRPGAGPKPLKEKYPNLVKDLESLVDPETRGDPMSPLRWTTKSLRTLAAELRAKGYEITPMTVGKLLHELNYSLQANQKVLQGKNDHPDRNAQFDFINTQAKMAIKAGNPVLSVDT</sequence>
<reference evidence="2" key="2">
    <citation type="journal article" date="2014" name="ISME J.">
        <title>Microbial stratification in low pH oxic and suboxic macroscopic growths along an acid mine drainage.</title>
        <authorList>
            <person name="Mendez-Garcia C."/>
            <person name="Mesa V."/>
            <person name="Sprenger R.R."/>
            <person name="Richter M."/>
            <person name="Diez M.S."/>
            <person name="Solano J."/>
            <person name="Bargiela R."/>
            <person name="Golyshina O.V."/>
            <person name="Manteca A."/>
            <person name="Ramos J.L."/>
            <person name="Gallego J.R."/>
            <person name="Llorente I."/>
            <person name="Martins Dos Santos V.A."/>
            <person name="Jensen O.N."/>
            <person name="Pelaez A.I."/>
            <person name="Sanchez J."/>
            <person name="Ferrer M."/>
        </authorList>
    </citation>
    <scope>NUCLEOTIDE SEQUENCE</scope>
</reference>
<dbReference type="AlphaFoldDB" id="T1BAH4"/>
<accession>T1BAH4</accession>
<gene>
    <name evidence="2" type="ORF">B1A_07913</name>
</gene>
<comment type="caution">
    <text evidence="2">The sequence shown here is derived from an EMBL/GenBank/DDBJ whole genome shotgun (WGS) entry which is preliminary data.</text>
</comment>
<dbReference type="EMBL" id="AUZX01005667">
    <property type="protein sequence ID" value="EQD66897.1"/>
    <property type="molecule type" value="Genomic_DNA"/>
</dbReference>
<feature type="non-terminal residue" evidence="2">
    <location>
        <position position="201"/>
    </location>
</feature>
<organism evidence="2">
    <name type="scientific">mine drainage metagenome</name>
    <dbReference type="NCBI Taxonomy" id="410659"/>
    <lineage>
        <taxon>unclassified sequences</taxon>
        <taxon>metagenomes</taxon>
        <taxon>ecological metagenomes</taxon>
    </lineage>
</organism>
<proteinExistence type="predicted"/>
<dbReference type="InterPro" id="IPR011518">
    <property type="entry name" value="Transposase_36"/>
</dbReference>
<protein>
    <submittedName>
        <fullName evidence="2">Rhodopirellula transposase family protein</fullName>
    </submittedName>
</protein>
<evidence type="ECO:0000313" key="2">
    <source>
        <dbReference type="EMBL" id="EQD66897.1"/>
    </source>
</evidence>
<name>T1BAH4_9ZZZZ</name>
<reference evidence="2" key="1">
    <citation type="submission" date="2013-08" db="EMBL/GenBank/DDBJ databases">
        <authorList>
            <person name="Mendez C."/>
            <person name="Richter M."/>
            <person name="Ferrer M."/>
            <person name="Sanchez J."/>
        </authorList>
    </citation>
    <scope>NUCLEOTIDE SEQUENCE</scope>
</reference>